<dbReference type="AlphaFoldDB" id="A0A6L9Y167"/>
<keyword evidence="1" id="KW-1133">Transmembrane helix</keyword>
<feature type="transmembrane region" description="Helical" evidence="1">
    <location>
        <begin position="16"/>
        <end position="39"/>
    </location>
</feature>
<feature type="transmembrane region" description="Helical" evidence="1">
    <location>
        <begin position="108"/>
        <end position="128"/>
    </location>
</feature>
<evidence type="ECO:0000313" key="3">
    <source>
        <dbReference type="Proteomes" id="UP000474967"/>
    </source>
</evidence>
<evidence type="ECO:0008006" key="4">
    <source>
        <dbReference type="Google" id="ProtNLM"/>
    </source>
</evidence>
<feature type="transmembrane region" description="Helical" evidence="1">
    <location>
        <begin position="140"/>
        <end position="158"/>
    </location>
</feature>
<keyword evidence="1" id="KW-0812">Transmembrane</keyword>
<dbReference type="Proteomes" id="UP000474967">
    <property type="component" value="Unassembled WGS sequence"/>
</dbReference>
<feature type="transmembrane region" description="Helical" evidence="1">
    <location>
        <begin position="294"/>
        <end position="316"/>
    </location>
</feature>
<feature type="transmembrane region" description="Helical" evidence="1">
    <location>
        <begin position="164"/>
        <end position="181"/>
    </location>
</feature>
<dbReference type="EMBL" id="JAAGWY010000003">
    <property type="protein sequence ID" value="NEN07024.1"/>
    <property type="molecule type" value="Genomic_DNA"/>
</dbReference>
<feature type="transmembrane region" description="Helical" evidence="1">
    <location>
        <begin position="51"/>
        <end position="71"/>
    </location>
</feature>
<reference evidence="2 3" key="1">
    <citation type="journal article" date="2014" name="J. Microbiol.">
        <title>Diaminobutyricibacter tongyongensis gen. nov., sp. nov. and Homoserinibacter gongjuensis gen. nov., sp. nov. belong to the family Microbacteriaceae.</title>
        <authorList>
            <person name="Kim S.J."/>
            <person name="Ahn J.H."/>
            <person name="Weon H.Y."/>
            <person name="Hamada M."/>
            <person name="Suzuki K."/>
            <person name="Kwon S.W."/>
        </authorList>
    </citation>
    <scope>NUCLEOTIDE SEQUENCE [LARGE SCALE GENOMIC DNA]</scope>
    <source>
        <strain evidence="2 3">NBRC 108724</strain>
    </source>
</reference>
<organism evidence="2 3">
    <name type="scientific">Leifsonia tongyongensis</name>
    <dbReference type="NCBI Taxonomy" id="1268043"/>
    <lineage>
        <taxon>Bacteria</taxon>
        <taxon>Bacillati</taxon>
        <taxon>Actinomycetota</taxon>
        <taxon>Actinomycetes</taxon>
        <taxon>Micrococcales</taxon>
        <taxon>Microbacteriaceae</taxon>
        <taxon>Leifsonia</taxon>
    </lineage>
</organism>
<feature type="transmembrane region" description="Helical" evidence="1">
    <location>
        <begin position="352"/>
        <end position="371"/>
    </location>
</feature>
<feature type="transmembrane region" description="Helical" evidence="1">
    <location>
        <begin position="328"/>
        <end position="346"/>
    </location>
</feature>
<protein>
    <recommendedName>
        <fullName evidence="4">Oligosaccharide flippase family protein</fullName>
    </recommendedName>
</protein>
<keyword evidence="3" id="KW-1185">Reference proteome</keyword>
<gene>
    <name evidence="2" type="ORF">G3T36_14255</name>
</gene>
<sequence length="385" mass="40471">MIVTTELPPELRLKSAALSLITLVGGVSLAVIPAATVSISSRVFPIQQQGWIAVAVLIGTFFGQVTFAVVVESRLSSAGTDRRVTFPLWLAGLSVITAAAIAVEYQNAVVLCIGLPILLASLEVGRGVSVAERLDIREMWAAIAVGAGALTGVLVAFAGQSWGLIPLVTGIVVATIVRSLPVSHKASRPEPRVMAWVVADVTITGGIYPLLNATILALLGPVPAVLFTSISTVSGLLAIPLNFMRLRLLKQHSTLDIVVSAVSVVGAIVVIFVCEFLGVFEFIFAQAWTLEATLVPLFVACLWRAASLATTIPFAALRRMGQAKLLTVLRASVAVVTFGAALAIIALNSLALIFAVLLAGELLQALLYELARRRQVARAQALEAS</sequence>
<feature type="transmembrane region" description="Helical" evidence="1">
    <location>
        <begin position="193"/>
        <end position="218"/>
    </location>
</feature>
<keyword evidence="1" id="KW-0472">Membrane</keyword>
<feature type="transmembrane region" description="Helical" evidence="1">
    <location>
        <begin position="83"/>
        <end position="102"/>
    </location>
</feature>
<name>A0A6L9Y167_9MICO</name>
<feature type="transmembrane region" description="Helical" evidence="1">
    <location>
        <begin position="224"/>
        <end position="243"/>
    </location>
</feature>
<feature type="transmembrane region" description="Helical" evidence="1">
    <location>
        <begin position="255"/>
        <end position="288"/>
    </location>
</feature>
<evidence type="ECO:0000313" key="2">
    <source>
        <dbReference type="EMBL" id="NEN07024.1"/>
    </source>
</evidence>
<proteinExistence type="predicted"/>
<evidence type="ECO:0000256" key="1">
    <source>
        <dbReference type="SAM" id="Phobius"/>
    </source>
</evidence>
<dbReference type="RefSeq" id="WP_163290485.1">
    <property type="nucleotide sequence ID" value="NZ_JAAGWY010000003.1"/>
</dbReference>
<comment type="caution">
    <text evidence="2">The sequence shown here is derived from an EMBL/GenBank/DDBJ whole genome shotgun (WGS) entry which is preliminary data.</text>
</comment>
<accession>A0A6L9Y167</accession>